<evidence type="ECO:0000256" key="5">
    <source>
        <dbReference type="ARBA" id="ARBA00022729"/>
    </source>
</evidence>
<dbReference type="AlphaFoldDB" id="A0A4R6SVM0"/>
<dbReference type="InterPro" id="IPR036942">
    <property type="entry name" value="Beta-barrel_TonB_sf"/>
</dbReference>
<dbReference type="InterPro" id="IPR008969">
    <property type="entry name" value="CarboxyPept-like_regulatory"/>
</dbReference>
<dbReference type="Proteomes" id="UP000295620">
    <property type="component" value="Unassembled WGS sequence"/>
</dbReference>
<dbReference type="GO" id="GO:0015344">
    <property type="term" value="F:siderophore uptake transmembrane transporter activity"/>
    <property type="evidence" value="ECO:0007669"/>
    <property type="project" value="TreeGrafter"/>
</dbReference>
<keyword evidence="5" id="KW-0732">Signal</keyword>
<keyword evidence="4 10" id="KW-0812">Transmembrane</keyword>
<dbReference type="Gene3D" id="2.60.40.1120">
    <property type="entry name" value="Carboxypeptidase-like, regulatory domain"/>
    <property type="match status" value="1"/>
</dbReference>
<evidence type="ECO:0000256" key="6">
    <source>
        <dbReference type="ARBA" id="ARBA00023077"/>
    </source>
</evidence>
<dbReference type="Pfam" id="PF07715">
    <property type="entry name" value="Plug"/>
    <property type="match status" value="1"/>
</dbReference>
<keyword evidence="15" id="KW-1185">Reference proteome</keyword>
<reference evidence="14 15" key="1">
    <citation type="submission" date="2019-03" db="EMBL/GenBank/DDBJ databases">
        <title>Genomic Encyclopedia of Archaeal and Bacterial Type Strains, Phase II (KMG-II): from individual species to whole genera.</title>
        <authorList>
            <person name="Goeker M."/>
        </authorList>
    </citation>
    <scope>NUCLEOTIDE SEQUENCE [LARGE SCALE GENOMIC DNA]</scope>
    <source>
        <strain evidence="14 15">DSM 19035</strain>
    </source>
</reference>
<dbReference type="PANTHER" id="PTHR30069:SF29">
    <property type="entry name" value="HEMOGLOBIN AND HEMOGLOBIN-HAPTOGLOBIN-BINDING PROTEIN 1-RELATED"/>
    <property type="match status" value="1"/>
</dbReference>
<gene>
    <name evidence="14" type="ORF">ATK78_2656</name>
</gene>
<evidence type="ECO:0000256" key="1">
    <source>
        <dbReference type="ARBA" id="ARBA00004571"/>
    </source>
</evidence>
<accession>A0A4R6SVM0</accession>
<comment type="similarity">
    <text evidence="10 11">Belongs to the TonB-dependent receptor family.</text>
</comment>
<organism evidence="14 15">
    <name type="scientific">Pedobacter metabolipauper</name>
    <dbReference type="NCBI Taxonomy" id="425513"/>
    <lineage>
        <taxon>Bacteria</taxon>
        <taxon>Pseudomonadati</taxon>
        <taxon>Bacteroidota</taxon>
        <taxon>Sphingobacteriia</taxon>
        <taxon>Sphingobacteriales</taxon>
        <taxon>Sphingobacteriaceae</taxon>
        <taxon>Pedobacter</taxon>
    </lineage>
</organism>
<evidence type="ECO:0000256" key="11">
    <source>
        <dbReference type="RuleBase" id="RU003357"/>
    </source>
</evidence>
<dbReference type="Pfam" id="PF13715">
    <property type="entry name" value="CarbopepD_reg_2"/>
    <property type="match status" value="1"/>
</dbReference>
<dbReference type="InterPro" id="IPR000531">
    <property type="entry name" value="Beta-barrel_TonB"/>
</dbReference>
<keyword evidence="8 14" id="KW-0675">Receptor</keyword>
<protein>
    <submittedName>
        <fullName evidence="14">Outer membrane receptor for Fe3+-dicitrate</fullName>
    </submittedName>
</protein>
<dbReference type="GO" id="GO:0009279">
    <property type="term" value="C:cell outer membrane"/>
    <property type="evidence" value="ECO:0007669"/>
    <property type="project" value="UniProtKB-SubCell"/>
</dbReference>
<evidence type="ECO:0000256" key="4">
    <source>
        <dbReference type="ARBA" id="ARBA00022692"/>
    </source>
</evidence>
<dbReference type="GO" id="GO:0044718">
    <property type="term" value="P:siderophore transmembrane transport"/>
    <property type="evidence" value="ECO:0007669"/>
    <property type="project" value="TreeGrafter"/>
</dbReference>
<evidence type="ECO:0000256" key="10">
    <source>
        <dbReference type="PROSITE-ProRule" id="PRU01360"/>
    </source>
</evidence>
<keyword evidence="9 10" id="KW-0998">Cell outer membrane</keyword>
<dbReference type="Gene3D" id="2.40.170.20">
    <property type="entry name" value="TonB-dependent receptor, beta-barrel domain"/>
    <property type="match status" value="1"/>
</dbReference>
<evidence type="ECO:0000256" key="8">
    <source>
        <dbReference type="ARBA" id="ARBA00023170"/>
    </source>
</evidence>
<keyword evidence="3 10" id="KW-1134">Transmembrane beta strand</keyword>
<name>A0A4R6SVM0_9SPHI</name>
<evidence type="ECO:0000256" key="7">
    <source>
        <dbReference type="ARBA" id="ARBA00023136"/>
    </source>
</evidence>
<dbReference type="InterPro" id="IPR037066">
    <property type="entry name" value="Plug_dom_sf"/>
</dbReference>
<sequence>MRHTPIGSYIKKQKSMKKSLLLSIALMLVSFGLFAQTIIKGKVVDGVTGETLPGASVILKGTKFAVLTSLDGSFTLKINENGQGTLAISYIGFITKEVSVSKAGGTENLGTIELASNSQSMSEVVISAGLAIDRKTPVAVSTIRAADIEARAGNNEFPELLKRTPSTYVTKGSGGFGDSRINVRGFDTKNTAVMVNGVPVNDMEGGTVYWSNWAGLSDVANSIQVQRGLGASKLSTGSVGGTINIVTKPTEIEKGGSFKQVLGNDGYFKNVLSYSTGKMANGLAFSFLGSRTVGNGYIDGTEFEGWNYFLAAGYQINDKHTLTFSATGAPQWHHQNSNTTPYQSYYGNPLNKGVTPRGEKYNANWGTLGGEEYNMSKNYYHKPVINLNHYWKLNDKTNINSVVYASFGRGGGTGANGGIGTRNVYTLPRTADSLIRYDDIRKYNAGGVVTDFASGVAKAPEATGPYAGQYVNASGTSTGITRRSSVNSHNWFGAIVNLTHKLTDNFTLSGGLDWRYYKGLHYRSVDDLLGASAYRDTNNDFENPSFAVTDEDHLDYDYNGYVNQIGGYVSAEYSDDIIDAFVSGTLNNTGYSRETMFFNGSNGTQKSKTYNYGAYSTKGGINVKVTENHNFFGNAGYFTRAPFYDTVFPNRNGATRAVENSTSSNEKILGFELGYGLRTAFVNASLNVYRTEWNDRSYRRAITLPDATPGSANINGINALHKGIELEVSARPTSNLELTAMVSVGDWKYKNDVNATSYNDDGTILAETKLYLKDVKIGDAAQTTANFGASYQVVKGLRIRADYFMADDLYASFLPENRSTAPAAGEPNRQAWKLPSYQLLDGGLSYNFKLQGLSTTISLGVDNILNKSYISEAYTDVLYNTSVFNATTNPLGNGPYDFVIPGTKNASGTRNNVSIGFGRTWNAGLSIKF</sequence>
<keyword evidence="7 10" id="KW-0472">Membrane</keyword>
<evidence type="ECO:0000313" key="15">
    <source>
        <dbReference type="Proteomes" id="UP000295620"/>
    </source>
</evidence>
<dbReference type="PROSITE" id="PS01156">
    <property type="entry name" value="TONB_DEPENDENT_REC_2"/>
    <property type="match status" value="1"/>
</dbReference>
<dbReference type="PROSITE" id="PS52016">
    <property type="entry name" value="TONB_DEPENDENT_REC_3"/>
    <property type="match status" value="1"/>
</dbReference>
<dbReference type="InterPro" id="IPR010917">
    <property type="entry name" value="TonB_rcpt_CS"/>
</dbReference>
<dbReference type="InterPro" id="IPR039426">
    <property type="entry name" value="TonB-dep_rcpt-like"/>
</dbReference>
<dbReference type="EMBL" id="SNYC01000005">
    <property type="protein sequence ID" value="TDQ08152.1"/>
    <property type="molecule type" value="Genomic_DNA"/>
</dbReference>
<dbReference type="InterPro" id="IPR012910">
    <property type="entry name" value="Plug_dom"/>
</dbReference>
<keyword evidence="2 10" id="KW-0813">Transport</keyword>
<dbReference type="Pfam" id="PF00593">
    <property type="entry name" value="TonB_dep_Rec_b-barrel"/>
    <property type="match status" value="1"/>
</dbReference>
<evidence type="ECO:0000313" key="14">
    <source>
        <dbReference type="EMBL" id="TDQ08152.1"/>
    </source>
</evidence>
<evidence type="ECO:0000259" key="13">
    <source>
        <dbReference type="Pfam" id="PF07715"/>
    </source>
</evidence>
<evidence type="ECO:0000256" key="2">
    <source>
        <dbReference type="ARBA" id="ARBA00022448"/>
    </source>
</evidence>
<evidence type="ECO:0000259" key="12">
    <source>
        <dbReference type="Pfam" id="PF00593"/>
    </source>
</evidence>
<feature type="domain" description="TonB-dependent receptor-like beta-barrel" evidence="12">
    <location>
        <begin position="391"/>
        <end position="864"/>
    </location>
</feature>
<dbReference type="Gene3D" id="2.170.130.10">
    <property type="entry name" value="TonB-dependent receptor, plug domain"/>
    <property type="match status" value="1"/>
</dbReference>
<proteinExistence type="inferred from homology"/>
<evidence type="ECO:0000256" key="9">
    <source>
        <dbReference type="ARBA" id="ARBA00023237"/>
    </source>
</evidence>
<dbReference type="SUPFAM" id="SSF49464">
    <property type="entry name" value="Carboxypeptidase regulatory domain-like"/>
    <property type="match status" value="1"/>
</dbReference>
<feature type="domain" description="TonB-dependent receptor plug" evidence="13">
    <location>
        <begin position="134"/>
        <end position="242"/>
    </location>
</feature>
<dbReference type="PANTHER" id="PTHR30069">
    <property type="entry name" value="TONB-DEPENDENT OUTER MEMBRANE RECEPTOR"/>
    <property type="match status" value="1"/>
</dbReference>
<comment type="subcellular location">
    <subcellularLocation>
        <location evidence="1 10">Cell outer membrane</location>
        <topology evidence="1 10">Multi-pass membrane protein</topology>
    </subcellularLocation>
</comment>
<evidence type="ECO:0000256" key="3">
    <source>
        <dbReference type="ARBA" id="ARBA00022452"/>
    </source>
</evidence>
<keyword evidence="6 11" id="KW-0798">TonB box</keyword>
<comment type="caution">
    <text evidence="14">The sequence shown here is derived from an EMBL/GenBank/DDBJ whole genome shotgun (WGS) entry which is preliminary data.</text>
</comment>
<dbReference type="SUPFAM" id="SSF56935">
    <property type="entry name" value="Porins"/>
    <property type="match status" value="1"/>
</dbReference>